<organism evidence="1 2">
    <name type="scientific">Helicobacter zhangjianzhongii</name>
    <dbReference type="NCBI Taxonomy" id="2974574"/>
    <lineage>
        <taxon>Bacteria</taxon>
        <taxon>Pseudomonadati</taxon>
        <taxon>Campylobacterota</taxon>
        <taxon>Epsilonproteobacteria</taxon>
        <taxon>Campylobacterales</taxon>
        <taxon>Helicobacteraceae</taxon>
        <taxon>Helicobacter</taxon>
    </lineage>
</organism>
<proteinExistence type="predicted"/>
<comment type="caution">
    <text evidence="1">The sequence shown here is derived from an EMBL/GenBank/DDBJ whole genome shotgun (WGS) entry which is preliminary data.</text>
</comment>
<dbReference type="EMBL" id="JANURN010000002">
    <property type="protein sequence ID" value="MDL0081500.1"/>
    <property type="molecule type" value="Genomic_DNA"/>
</dbReference>
<keyword evidence="2" id="KW-1185">Reference proteome</keyword>
<accession>A0ACC6FQS6</accession>
<evidence type="ECO:0000313" key="1">
    <source>
        <dbReference type="EMBL" id="MDL0081500.1"/>
    </source>
</evidence>
<dbReference type="Proteomes" id="UP001173802">
    <property type="component" value="Unassembled WGS sequence"/>
</dbReference>
<gene>
    <name evidence="1" type="ORF">NYG90_02200</name>
</gene>
<reference evidence="1 2" key="1">
    <citation type="journal article" date="2023" name="Microorganisms">
        <title>Isolation and Genomic Characteristics of Cat-Borne Campylobacter felis sp. nov. and Sheep-Borne Campylobacter ovis sp. nov.</title>
        <authorList>
            <person name="Wang H."/>
            <person name="Li Y."/>
            <person name="Gu Y."/>
            <person name="Zhou G."/>
            <person name="Chen X."/>
            <person name="Zhang X."/>
            <person name="Shao Z."/>
            <person name="Zhang J."/>
            <person name="Zhang M."/>
        </authorList>
    </citation>
    <scope>NUCLEOTIDE SEQUENCE [LARGE SCALE GENOMIC DNA]</scope>
    <source>
        <strain evidence="1 2">XJK30-2</strain>
    </source>
</reference>
<sequence>MKVFDFTKSLFYFNTILGIIKEAARCLLCHAAKAARKREKVGVISQKACLASQSPFYFRTILRIAVGTVVALRDFLKKLRSARFGVGVT</sequence>
<evidence type="ECO:0000313" key="2">
    <source>
        <dbReference type="Proteomes" id="UP001173802"/>
    </source>
</evidence>
<protein>
    <submittedName>
        <fullName evidence="1">Uncharacterized protein</fullName>
    </submittedName>
</protein>
<name>A0ACC6FQS6_9HELI</name>